<dbReference type="InParanoid" id="E4ZSK4"/>
<feature type="signal peptide" evidence="1">
    <location>
        <begin position="1"/>
        <end position="18"/>
    </location>
</feature>
<accession>E4ZSK4</accession>
<keyword evidence="3" id="KW-1185">Reference proteome</keyword>
<name>E4ZSK4_LEPMJ</name>
<evidence type="ECO:0000313" key="2">
    <source>
        <dbReference type="EMBL" id="CBX94384.1"/>
    </source>
</evidence>
<dbReference type="EMBL" id="FP929122">
    <property type="protein sequence ID" value="CBX94384.1"/>
    <property type="molecule type" value="Genomic_DNA"/>
</dbReference>
<feature type="chain" id="PRO_5003194870" evidence="1">
    <location>
        <begin position="19"/>
        <end position="86"/>
    </location>
</feature>
<dbReference type="Proteomes" id="UP000002668">
    <property type="component" value="Genome"/>
</dbReference>
<evidence type="ECO:0000313" key="3">
    <source>
        <dbReference type="Proteomes" id="UP000002668"/>
    </source>
</evidence>
<keyword evidence="1" id="KW-0732">Signal</keyword>
<dbReference type="AlphaFoldDB" id="E4ZSK4"/>
<gene>
    <name evidence="2" type="ORF">LEMA_uP121480.1</name>
</gene>
<proteinExistence type="predicted"/>
<dbReference type="HOGENOM" id="CLU_2498265_0_0_1"/>
<protein>
    <submittedName>
        <fullName evidence="2">Predicted protein</fullName>
    </submittedName>
</protein>
<sequence length="86" mass="9353">MKLSLVTALLAQAVVVVSTSWKTQYCLYKEATLASGYSCTCGGGGTKPGNQYFERLCKPIIADEDWVFPGCASDTGTIYCCQKTYF</sequence>
<organism evidence="3">
    <name type="scientific">Leptosphaeria maculans (strain JN3 / isolate v23.1.3 / race Av1-4-5-6-7-8)</name>
    <name type="common">Blackleg fungus</name>
    <name type="synonym">Phoma lingam</name>
    <dbReference type="NCBI Taxonomy" id="985895"/>
    <lineage>
        <taxon>Eukaryota</taxon>
        <taxon>Fungi</taxon>
        <taxon>Dikarya</taxon>
        <taxon>Ascomycota</taxon>
        <taxon>Pezizomycotina</taxon>
        <taxon>Dothideomycetes</taxon>
        <taxon>Pleosporomycetidae</taxon>
        <taxon>Pleosporales</taxon>
        <taxon>Pleosporineae</taxon>
        <taxon>Leptosphaeriaceae</taxon>
        <taxon>Plenodomus</taxon>
        <taxon>Plenodomus lingam/Leptosphaeria maculans species complex</taxon>
    </lineage>
</organism>
<reference evidence="3" key="1">
    <citation type="journal article" date="2011" name="Nat. Commun.">
        <title>Effector diversification within compartments of the Leptosphaeria maculans genome affected by Repeat-Induced Point mutations.</title>
        <authorList>
            <person name="Rouxel T."/>
            <person name="Grandaubert J."/>
            <person name="Hane J.K."/>
            <person name="Hoede C."/>
            <person name="van de Wouw A.P."/>
            <person name="Couloux A."/>
            <person name="Dominguez V."/>
            <person name="Anthouard V."/>
            <person name="Bally P."/>
            <person name="Bourras S."/>
            <person name="Cozijnsen A.J."/>
            <person name="Ciuffetti L.M."/>
            <person name="Degrave A."/>
            <person name="Dilmaghani A."/>
            <person name="Duret L."/>
            <person name="Fudal I."/>
            <person name="Goodwin S.B."/>
            <person name="Gout L."/>
            <person name="Glaser N."/>
            <person name="Linglin J."/>
            <person name="Kema G.H.J."/>
            <person name="Lapalu N."/>
            <person name="Lawrence C.B."/>
            <person name="May K."/>
            <person name="Meyer M."/>
            <person name="Ollivier B."/>
            <person name="Poulain J."/>
            <person name="Schoch C.L."/>
            <person name="Simon A."/>
            <person name="Spatafora J.W."/>
            <person name="Stachowiak A."/>
            <person name="Turgeon B.G."/>
            <person name="Tyler B.M."/>
            <person name="Vincent D."/>
            <person name="Weissenbach J."/>
            <person name="Amselem J."/>
            <person name="Quesneville H."/>
            <person name="Oliver R.P."/>
            <person name="Wincker P."/>
            <person name="Balesdent M.-H."/>
            <person name="Howlett B.J."/>
        </authorList>
    </citation>
    <scope>NUCLEOTIDE SEQUENCE [LARGE SCALE GENOMIC DNA]</scope>
    <source>
        <strain evidence="3">JN3 / isolate v23.1.3 / race Av1-4-5-6-7-8</strain>
    </source>
</reference>
<dbReference type="VEuPathDB" id="FungiDB:LEMA_uP121480.1"/>
<evidence type="ECO:0000256" key="1">
    <source>
        <dbReference type="SAM" id="SignalP"/>
    </source>
</evidence>